<proteinExistence type="predicted"/>
<evidence type="ECO:0000313" key="3">
    <source>
        <dbReference type="Proteomes" id="UP000292974"/>
    </source>
</evidence>
<reference evidence="2 3" key="1">
    <citation type="submission" date="2019-02" db="EMBL/GenBank/DDBJ databases">
        <title>The genomic architecture of introgression among sibling species of bacteria.</title>
        <authorList>
            <person name="Cavassim M.I.A."/>
            <person name="Moeskjaer S."/>
            <person name="Moslemi C."/>
            <person name="Fields B."/>
            <person name="Bachmann A."/>
            <person name="Vilhjalmsson B."/>
            <person name="Schierup M.H."/>
            <person name="Young J.P.W."/>
            <person name="Andersen S.U."/>
        </authorList>
    </citation>
    <scope>NUCLEOTIDE SEQUENCE [LARGE SCALE GENOMIC DNA]</scope>
    <source>
        <strain evidence="2 3">SM135B</strain>
    </source>
</reference>
<comment type="caution">
    <text evidence="2">The sequence shown here is derived from an EMBL/GenBank/DDBJ whole genome shotgun (WGS) entry which is preliminary data.</text>
</comment>
<feature type="region of interest" description="Disordered" evidence="1">
    <location>
        <begin position="58"/>
        <end position="86"/>
    </location>
</feature>
<feature type="compositionally biased region" description="Basic and acidic residues" evidence="1">
    <location>
        <begin position="68"/>
        <end position="77"/>
    </location>
</feature>
<organism evidence="2 3">
    <name type="scientific">Rhizobium leguminosarum</name>
    <dbReference type="NCBI Taxonomy" id="384"/>
    <lineage>
        <taxon>Bacteria</taxon>
        <taxon>Pseudomonadati</taxon>
        <taxon>Pseudomonadota</taxon>
        <taxon>Alphaproteobacteria</taxon>
        <taxon>Hyphomicrobiales</taxon>
        <taxon>Rhizobiaceae</taxon>
        <taxon>Rhizobium/Agrobacterium group</taxon>
        <taxon>Rhizobium</taxon>
    </lineage>
</organism>
<dbReference type="Proteomes" id="UP000292974">
    <property type="component" value="Unassembled WGS sequence"/>
</dbReference>
<evidence type="ECO:0000313" key="2">
    <source>
        <dbReference type="EMBL" id="TAY50946.1"/>
    </source>
</evidence>
<dbReference type="AlphaFoldDB" id="A0A7M3DQH7"/>
<dbReference type="EMBL" id="SIOP01000001">
    <property type="protein sequence ID" value="TAY50946.1"/>
    <property type="molecule type" value="Genomic_DNA"/>
</dbReference>
<protein>
    <submittedName>
        <fullName evidence="2">Uncharacterized protein</fullName>
    </submittedName>
</protein>
<accession>A0A7M3DQH7</accession>
<gene>
    <name evidence="2" type="ORF">ELH90_04100</name>
</gene>
<dbReference type="RefSeq" id="WP_130715834.1">
    <property type="nucleotide sequence ID" value="NZ_SIOP01000001.1"/>
</dbReference>
<sequence length="86" mass="9993">MSELYNDYGMVEIVGIGDLTERFVRVRFMDTHVEYLNQLEEGYLLFADTMRYRMDGEPHPLDVSADNETGRRAHEADASAYLRSLE</sequence>
<name>A0A7M3DQH7_RHILE</name>
<evidence type="ECO:0000256" key="1">
    <source>
        <dbReference type="SAM" id="MobiDB-lite"/>
    </source>
</evidence>